<dbReference type="PANTHER" id="PTHR46401:SF2">
    <property type="entry name" value="GLYCOSYLTRANSFERASE WBBK-RELATED"/>
    <property type="match status" value="1"/>
</dbReference>
<keyword evidence="4" id="KW-1185">Reference proteome</keyword>
<evidence type="ECO:0000313" key="4">
    <source>
        <dbReference type="Proteomes" id="UP001156903"/>
    </source>
</evidence>
<sequence length="353" mass="38315">MSTLRIVAPEIRAGDAVGNHCLYLARALAREDRPVALHAQRHDVGPDVAVQNYDALFAQHQPTDVLLLSYSTYQPWLPRLMALPGRKVAYFHGVTPVELLLEHDPVAAYWSAKAITQLPRLGEFDHLIANSRWNLDDLARHLPRPLEAGRTSVIPPITPDMPLMRRPARAVHAWQPPLSLLTVGRLAPHKRVEDVIRIVASLVQQGVPATLTLVGGATSDDYLQHLHDTADTLGVRAQVTFCGHVSDEALDRCYADADLLVSASLHEGFCIPVLEAMQQGLPVLVRQGTAATEVAGSGGVVFGTADEAADWIVQLLADPAQTAQLRQAGIARAADWVRQSSVAGIATSLEPRH</sequence>
<feature type="domain" description="Glycosyl transferase family 1" evidence="2">
    <location>
        <begin position="177"/>
        <end position="330"/>
    </location>
</feature>
<reference evidence="4" key="1">
    <citation type="journal article" date="2019" name="Int. J. Syst. Evol. Microbiol.">
        <title>The Global Catalogue of Microorganisms (GCM) 10K type strain sequencing project: providing services to taxonomists for standard genome sequencing and annotation.</title>
        <authorList>
            <consortium name="The Broad Institute Genomics Platform"/>
            <consortium name="The Broad Institute Genome Sequencing Center for Infectious Disease"/>
            <person name="Wu L."/>
            <person name="Ma J."/>
        </authorList>
    </citation>
    <scope>NUCLEOTIDE SEQUENCE [LARGE SCALE GENOMIC DNA]</scope>
    <source>
        <strain evidence="4">NBRC 109341</strain>
    </source>
</reference>
<evidence type="ECO:0000259" key="2">
    <source>
        <dbReference type="Pfam" id="PF00534"/>
    </source>
</evidence>
<dbReference type="Pfam" id="PF00534">
    <property type="entry name" value="Glycos_transf_1"/>
    <property type="match status" value="1"/>
</dbReference>
<dbReference type="EMBL" id="BSPB01000007">
    <property type="protein sequence ID" value="GLS13882.1"/>
    <property type="molecule type" value="Genomic_DNA"/>
</dbReference>
<comment type="caution">
    <text evidence="3">The sequence shown here is derived from an EMBL/GenBank/DDBJ whole genome shotgun (WGS) entry which is preliminary data.</text>
</comment>
<dbReference type="PANTHER" id="PTHR46401">
    <property type="entry name" value="GLYCOSYLTRANSFERASE WBBK-RELATED"/>
    <property type="match status" value="1"/>
</dbReference>
<dbReference type="SUPFAM" id="SSF53756">
    <property type="entry name" value="UDP-Glycosyltransferase/glycogen phosphorylase"/>
    <property type="match status" value="1"/>
</dbReference>
<accession>A0ABQ6C1M5</accession>
<dbReference type="Gene3D" id="3.40.50.2000">
    <property type="entry name" value="Glycogen Phosphorylase B"/>
    <property type="match status" value="2"/>
</dbReference>
<dbReference type="Proteomes" id="UP001156903">
    <property type="component" value="Unassembled WGS sequence"/>
</dbReference>
<evidence type="ECO:0000313" key="3">
    <source>
        <dbReference type="EMBL" id="GLS13882.1"/>
    </source>
</evidence>
<protein>
    <submittedName>
        <fullName evidence="3">Glycosyl transferase</fullName>
    </submittedName>
</protein>
<name>A0ABQ6C1M5_9BURK</name>
<dbReference type="RefSeq" id="WP_284307166.1">
    <property type="nucleotide sequence ID" value="NZ_BSPB01000007.1"/>
</dbReference>
<evidence type="ECO:0000256" key="1">
    <source>
        <dbReference type="ARBA" id="ARBA00022679"/>
    </source>
</evidence>
<dbReference type="GO" id="GO:0016740">
    <property type="term" value="F:transferase activity"/>
    <property type="evidence" value="ECO:0007669"/>
    <property type="project" value="UniProtKB-KW"/>
</dbReference>
<gene>
    <name evidence="3" type="ORF">GCM10007935_13120</name>
</gene>
<organism evidence="3 4">
    <name type="scientific">Hydrogenophaga electricum</name>
    <dbReference type="NCBI Taxonomy" id="1230953"/>
    <lineage>
        <taxon>Bacteria</taxon>
        <taxon>Pseudomonadati</taxon>
        <taxon>Pseudomonadota</taxon>
        <taxon>Betaproteobacteria</taxon>
        <taxon>Burkholderiales</taxon>
        <taxon>Comamonadaceae</taxon>
        <taxon>Hydrogenophaga</taxon>
    </lineage>
</organism>
<proteinExistence type="predicted"/>
<dbReference type="InterPro" id="IPR001296">
    <property type="entry name" value="Glyco_trans_1"/>
</dbReference>
<keyword evidence="1 3" id="KW-0808">Transferase</keyword>